<dbReference type="InterPro" id="IPR003593">
    <property type="entry name" value="AAA+_ATPase"/>
</dbReference>
<proteinExistence type="inferred from homology"/>
<dbReference type="NCBIfam" id="TIGR02211">
    <property type="entry name" value="LolD_lipo_ex"/>
    <property type="match status" value="1"/>
</dbReference>
<gene>
    <name evidence="11" type="primary">lolD_1</name>
    <name evidence="8" type="synonym">lolD</name>
    <name evidence="11" type="ORF">NCTC13159_00651</name>
    <name evidence="10" type="ORF">RO07_17815</name>
</gene>
<evidence type="ECO:0000313" key="11">
    <source>
        <dbReference type="EMBL" id="SUA89189.1"/>
    </source>
</evidence>
<reference evidence="12" key="1">
    <citation type="submission" date="2014-12" db="EMBL/GenBank/DDBJ databases">
        <title>Complete Genome Sequencing of Pandoraea pulmonicola DSM 16583.</title>
        <authorList>
            <person name="Chan K.-G."/>
        </authorList>
    </citation>
    <scope>NUCLEOTIDE SEQUENCE [LARGE SCALE GENOMIC DNA]</scope>
    <source>
        <strain evidence="12">DSM 16583</strain>
    </source>
</reference>
<keyword evidence="3 8" id="KW-0997">Cell inner membrane</keyword>
<keyword evidence="1 8" id="KW-0813">Transport</keyword>
<reference evidence="11 13" key="3">
    <citation type="submission" date="2018-06" db="EMBL/GenBank/DDBJ databases">
        <authorList>
            <consortium name="Pathogen Informatics"/>
            <person name="Doyle S."/>
        </authorList>
    </citation>
    <scope>NUCLEOTIDE SEQUENCE [LARGE SCALE GENOMIC DNA]</scope>
    <source>
        <strain evidence="11 13">NCTC13159</strain>
    </source>
</reference>
<dbReference type="GO" id="GO:0044874">
    <property type="term" value="P:lipoprotein localization to outer membrane"/>
    <property type="evidence" value="ECO:0007669"/>
    <property type="project" value="TreeGrafter"/>
</dbReference>
<feature type="domain" description="ABC transporter" evidence="9">
    <location>
        <begin position="21"/>
        <end position="241"/>
    </location>
</feature>
<comment type="subcellular location">
    <subcellularLocation>
        <location evidence="8">Cell inner membrane</location>
        <topology evidence="8">Peripheral membrane protein</topology>
    </subcellularLocation>
</comment>
<evidence type="ECO:0000256" key="3">
    <source>
        <dbReference type="ARBA" id="ARBA00022519"/>
    </source>
</evidence>
<evidence type="ECO:0000256" key="7">
    <source>
        <dbReference type="ARBA" id="ARBA00023136"/>
    </source>
</evidence>
<dbReference type="GO" id="GO:0016887">
    <property type="term" value="F:ATP hydrolysis activity"/>
    <property type="evidence" value="ECO:0007669"/>
    <property type="project" value="InterPro"/>
</dbReference>
<dbReference type="InterPro" id="IPR027417">
    <property type="entry name" value="P-loop_NTPase"/>
</dbReference>
<evidence type="ECO:0000313" key="13">
    <source>
        <dbReference type="Proteomes" id="UP000254589"/>
    </source>
</evidence>
<dbReference type="PROSITE" id="PS50893">
    <property type="entry name" value="ABC_TRANSPORTER_2"/>
    <property type="match status" value="1"/>
</dbReference>
<evidence type="ECO:0000256" key="4">
    <source>
        <dbReference type="ARBA" id="ARBA00022741"/>
    </source>
</evidence>
<dbReference type="KEGG" id="ppul:RO07_17815"/>
<keyword evidence="12" id="KW-1185">Reference proteome</keyword>
<dbReference type="SMART" id="SM00382">
    <property type="entry name" value="AAA"/>
    <property type="match status" value="1"/>
</dbReference>
<evidence type="ECO:0000256" key="8">
    <source>
        <dbReference type="RuleBase" id="RU367068"/>
    </source>
</evidence>
<evidence type="ECO:0000256" key="6">
    <source>
        <dbReference type="ARBA" id="ARBA00022967"/>
    </source>
</evidence>
<dbReference type="FunFam" id="3.40.50.300:FF:000230">
    <property type="entry name" value="Lipoprotein-releasing system ATP-binding protein LolD"/>
    <property type="match status" value="1"/>
</dbReference>
<dbReference type="InterPro" id="IPR015854">
    <property type="entry name" value="ABC_transpr_LolD-like"/>
</dbReference>
<dbReference type="PANTHER" id="PTHR24220">
    <property type="entry name" value="IMPORT ATP-BINDING PROTEIN"/>
    <property type="match status" value="1"/>
</dbReference>
<evidence type="ECO:0000256" key="5">
    <source>
        <dbReference type="ARBA" id="ARBA00022840"/>
    </source>
</evidence>
<dbReference type="Proteomes" id="UP000254589">
    <property type="component" value="Unassembled WGS sequence"/>
</dbReference>
<dbReference type="EMBL" id="UGSJ01000001">
    <property type="protein sequence ID" value="SUA89189.1"/>
    <property type="molecule type" value="Genomic_DNA"/>
</dbReference>
<dbReference type="RefSeq" id="WP_052267162.1">
    <property type="nucleotide sequence ID" value="NZ_CP010310.2"/>
</dbReference>
<dbReference type="Proteomes" id="UP000035086">
    <property type="component" value="Chromosome"/>
</dbReference>
<dbReference type="EMBL" id="CP010310">
    <property type="protein sequence ID" value="AJC23436.2"/>
    <property type="molecule type" value="Genomic_DNA"/>
</dbReference>
<dbReference type="InterPro" id="IPR011924">
    <property type="entry name" value="LolD_lipo_ATP-bd"/>
</dbReference>
<reference evidence="10" key="2">
    <citation type="submission" date="2016-11" db="EMBL/GenBank/DDBJ databases">
        <title>Complete Genome Sequencing of Pandoraea pulmonicola DSM 16583.</title>
        <authorList>
            <person name="Chan K.-G."/>
        </authorList>
    </citation>
    <scope>NUCLEOTIDE SEQUENCE</scope>
    <source>
        <strain evidence="10">DSM 16583</strain>
    </source>
</reference>
<protein>
    <recommendedName>
        <fullName evidence="8">Lipoprotein-releasing system ATP-binding protein LolD</fullName>
        <ecNumber evidence="8">7.6.2.-</ecNumber>
    </recommendedName>
</protein>
<dbReference type="AlphaFoldDB" id="A0AAJ4Z9E9"/>
<dbReference type="GO" id="GO:0005524">
    <property type="term" value="F:ATP binding"/>
    <property type="evidence" value="ECO:0007669"/>
    <property type="project" value="UniProtKB-UniRule"/>
</dbReference>
<keyword evidence="7 8" id="KW-0472">Membrane</keyword>
<dbReference type="InterPro" id="IPR017871">
    <property type="entry name" value="ABC_transporter-like_CS"/>
</dbReference>
<evidence type="ECO:0000313" key="12">
    <source>
        <dbReference type="Proteomes" id="UP000035086"/>
    </source>
</evidence>
<evidence type="ECO:0000256" key="1">
    <source>
        <dbReference type="ARBA" id="ARBA00022448"/>
    </source>
</evidence>
<dbReference type="PANTHER" id="PTHR24220:SF689">
    <property type="entry name" value="LIPOPROTEIN-RELEASING SYSTEM ATP-BINDING PROTEIN LOLD"/>
    <property type="match status" value="1"/>
</dbReference>
<keyword evidence="11" id="KW-0378">Hydrolase</keyword>
<comment type="function">
    <text evidence="8">Part of the ABC transporter complex LolCDE involved in the translocation of mature outer membrane-directed lipoproteins, from the inner membrane to the periplasmic chaperone, LolA. Responsible for the formation of the LolA-lipoprotein complex in an ATP-dependent manner.</text>
</comment>
<accession>A0AAJ4Z9E9</accession>
<evidence type="ECO:0000259" key="9">
    <source>
        <dbReference type="PROSITE" id="PS50893"/>
    </source>
</evidence>
<dbReference type="PROSITE" id="PS00211">
    <property type="entry name" value="ABC_TRANSPORTER_1"/>
    <property type="match status" value="1"/>
</dbReference>
<sequence length="241" mass="26220">MSEANKTLTPVSNLAYDGPVLRARDLHKTFRQGQLNVTVLSGASLDVAPGEKVAIVGASGSGKSTLLHVLGGLDDPSRGEVSLLGKPFSSLKEREKTAQRNQSLGFVYQFHHLLPEFSALDNVAMPLRIRRLPTEQTRAAALAMLERVGLASRVKHRPAELSGGERQRVAMARALVTQPACVLADEPTGNLDGHTAETVFELMLELSETLRTSFVIVTHDIDLARRCDRALRLREGKLEPA</sequence>
<dbReference type="InterPro" id="IPR003439">
    <property type="entry name" value="ABC_transporter-like_ATP-bd"/>
</dbReference>
<dbReference type="GO" id="GO:0022857">
    <property type="term" value="F:transmembrane transporter activity"/>
    <property type="evidence" value="ECO:0007669"/>
    <property type="project" value="TreeGrafter"/>
</dbReference>
<evidence type="ECO:0000256" key="2">
    <source>
        <dbReference type="ARBA" id="ARBA00022475"/>
    </source>
</evidence>
<keyword evidence="5 8" id="KW-0067">ATP-binding</keyword>
<dbReference type="Pfam" id="PF00005">
    <property type="entry name" value="ABC_tran"/>
    <property type="match status" value="1"/>
</dbReference>
<name>A0AAJ4Z9E9_PANPU</name>
<dbReference type="SUPFAM" id="SSF52540">
    <property type="entry name" value="P-loop containing nucleoside triphosphate hydrolases"/>
    <property type="match status" value="1"/>
</dbReference>
<dbReference type="GO" id="GO:0005886">
    <property type="term" value="C:plasma membrane"/>
    <property type="evidence" value="ECO:0007669"/>
    <property type="project" value="UniProtKB-SubCell"/>
</dbReference>
<keyword evidence="6 8" id="KW-1278">Translocase</keyword>
<keyword evidence="2 8" id="KW-1003">Cell membrane</keyword>
<dbReference type="InterPro" id="IPR017911">
    <property type="entry name" value="MacB-like_ATP-bd"/>
</dbReference>
<dbReference type="EC" id="7.6.2.-" evidence="8"/>
<dbReference type="GO" id="GO:0089705">
    <property type="term" value="P:protein localization to outer membrane"/>
    <property type="evidence" value="ECO:0007669"/>
    <property type="project" value="TreeGrafter"/>
</dbReference>
<dbReference type="Gene3D" id="3.40.50.300">
    <property type="entry name" value="P-loop containing nucleotide triphosphate hydrolases"/>
    <property type="match status" value="1"/>
</dbReference>
<evidence type="ECO:0000313" key="10">
    <source>
        <dbReference type="EMBL" id="AJC23436.2"/>
    </source>
</evidence>
<keyword evidence="11" id="KW-0449">Lipoprotein</keyword>
<keyword evidence="4 8" id="KW-0547">Nucleotide-binding</keyword>
<dbReference type="CDD" id="cd03255">
    <property type="entry name" value="ABC_MJ0796_LolCDE_FtsE"/>
    <property type="match status" value="1"/>
</dbReference>
<comment type="similarity">
    <text evidence="8">Belongs to the ABC transporter superfamily. Lipoprotein translocase (TC 3.A.1.125) family.</text>
</comment>
<comment type="subunit">
    <text evidence="8">The complex is composed of two ATP-binding proteins (LolD) and two transmembrane proteins (LolC and LolE).</text>
</comment>
<organism evidence="11 13">
    <name type="scientific">Pandoraea pulmonicola</name>
    <dbReference type="NCBI Taxonomy" id="93221"/>
    <lineage>
        <taxon>Bacteria</taxon>
        <taxon>Pseudomonadati</taxon>
        <taxon>Pseudomonadota</taxon>
        <taxon>Betaproteobacteria</taxon>
        <taxon>Burkholderiales</taxon>
        <taxon>Burkholderiaceae</taxon>
        <taxon>Pandoraea</taxon>
    </lineage>
</organism>